<evidence type="ECO:0000256" key="19">
    <source>
        <dbReference type="SAM" id="MobiDB-lite"/>
    </source>
</evidence>
<keyword evidence="7" id="KW-0723">Serine/threonine-protein kinase</keyword>
<comment type="similarity">
    <text evidence="3">Belongs to the protein kinase superfamily. CMGC Ser/Thr protein kinase family. CDC2/CDKX subfamily.</text>
</comment>
<feature type="transmembrane region" description="Helical" evidence="20">
    <location>
        <begin position="119"/>
        <end position="139"/>
    </location>
</feature>
<proteinExistence type="inferred from homology"/>
<dbReference type="EMBL" id="RHFK02000016">
    <property type="protein sequence ID" value="TWW63786.1"/>
    <property type="molecule type" value="Genomic_DNA"/>
</dbReference>
<evidence type="ECO:0000256" key="4">
    <source>
        <dbReference type="ARBA" id="ARBA00008295"/>
    </source>
</evidence>
<comment type="catalytic activity">
    <reaction evidence="17">
        <text>L-seryl-[protein] + ATP = O-phospho-L-seryl-[protein] + ADP + H(+)</text>
        <dbReference type="Rhea" id="RHEA:17989"/>
        <dbReference type="Rhea" id="RHEA-COMP:9863"/>
        <dbReference type="Rhea" id="RHEA-COMP:11604"/>
        <dbReference type="ChEBI" id="CHEBI:15378"/>
        <dbReference type="ChEBI" id="CHEBI:29999"/>
        <dbReference type="ChEBI" id="CHEBI:30616"/>
        <dbReference type="ChEBI" id="CHEBI:83421"/>
        <dbReference type="ChEBI" id="CHEBI:456216"/>
        <dbReference type="EC" id="2.7.11.22"/>
    </reaction>
</comment>
<dbReference type="PROSITE" id="PS01346">
    <property type="entry name" value="CLAUDIN"/>
    <property type="match status" value="1"/>
</dbReference>
<dbReference type="PROSITE" id="PS50011">
    <property type="entry name" value="PROTEIN_KINASE_DOM"/>
    <property type="match status" value="1"/>
</dbReference>
<evidence type="ECO:0000256" key="15">
    <source>
        <dbReference type="ARBA" id="ARBA00023136"/>
    </source>
</evidence>
<evidence type="ECO:0000256" key="3">
    <source>
        <dbReference type="ARBA" id="ARBA00006485"/>
    </source>
</evidence>
<dbReference type="GO" id="GO:0030332">
    <property type="term" value="F:cyclin binding"/>
    <property type="evidence" value="ECO:0007669"/>
    <property type="project" value="TreeGrafter"/>
</dbReference>
<keyword evidence="23" id="KW-1185">Reference proteome</keyword>
<dbReference type="PANTHER" id="PTHR24056:SF159">
    <property type="entry name" value="CYCLIN-DEPENDENT KINASE 15"/>
    <property type="match status" value="1"/>
</dbReference>
<dbReference type="InterPro" id="IPR017441">
    <property type="entry name" value="Protein_kinase_ATP_BS"/>
</dbReference>
<dbReference type="AlphaFoldDB" id="A0A5C6N955"/>
<feature type="transmembrane region" description="Helical" evidence="20">
    <location>
        <begin position="78"/>
        <end position="98"/>
    </location>
</feature>
<evidence type="ECO:0000256" key="20">
    <source>
        <dbReference type="SAM" id="Phobius"/>
    </source>
</evidence>
<feature type="compositionally biased region" description="Basic residues" evidence="19">
    <location>
        <begin position="301"/>
        <end position="311"/>
    </location>
</feature>
<comment type="similarity">
    <text evidence="4">Belongs to the claudin family.</text>
</comment>
<protein>
    <recommendedName>
        <fullName evidence="5">cyclin-dependent kinase</fullName>
        <ecNumber evidence="5">2.7.11.22</ecNumber>
    </recommendedName>
</protein>
<evidence type="ECO:0000313" key="23">
    <source>
        <dbReference type="Proteomes" id="UP000324091"/>
    </source>
</evidence>
<dbReference type="GO" id="GO:0005923">
    <property type="term" value="C:bicellular tight junction"/>
    <property type="evidence" value="ECO:0007669"/>
    <property type="project" value="UniProtKB-SubCell"/>
</dbReference>
<dbReference type="Gene3D" id="1.20.140.150">
    <property type="match status" value="1"/>
</dbReference>
<evidence type="ECO:0000256" key="7">
    <source>
        <dbReference type="ARBA" id="ARBA00022527"/>
    </source>
</evidence>
<feature type="region of interest" description="Disordered" evidence="19">
    <location>
        <begin position="282"/>
        <end position="320"/>
    </location>
</feature>
<keyword evidence="15 20" id="KW-0472">Membrane</keyword>
<dbReference type="GO" id="GO:0005524">
    <property type="term" value="F:ATP binding"/>
    <property type="evidence" value="ECO:0007669"/>
    <property type="project" value="UniProtKB-UniRule"/>
</dbReference>
<comment type="subcellular location">
    <subcellularLocation>
        <location evidence="2">Cell junction</location>
        <location evidence="2">Tight junction</location>
    </subcellularLocation>
    <subcellularLocation>
        <location evidence="1">Membrane</location>
        <topology evidence="1">Multi-pass membrane protein</topology>
    </subcellularLocation>
</comment>
<dbReference type="InterPro" id="IPR008271">
    <property type="entry name" value="Ser/Thr_kinase_AS"/>
</dbReference>
<evidence type="ECO:0000256" key="6">
    <source>
        <dbReference type="ARBA" id="ARBA00022427"/>
    </source>
</evidence>
<feature type="binding site" evidence="18">
    <location>
        <position position="369"/>
    </location>
    <ligand>
        <name>ATP</name>
        <dbReference type="ChEBI" id="CHEBI:30616"/>
    </ligand>
</feature>
<dbReference type="InterPro" id="IPR000719">
    <property type="entry name" value="Prot_kinase_dom"/>
</dbReference>
<keyword evidence="8" id="KW-0808">Transferase</keyword>
<keyword evidence="6" id="KW-0796">Tight junction</keyword>
<keyword evidence="11 22" id="KW-0418">Kinase</keyword>
<evidence type="ECO:0000256" key="16">
    <source>
        <dbReference type="ARBA" id="ARBA00047811"/>
    </source>
</evidence>
<keyword evidence="13" id="KW-0965">Cell junction</keyword>
<dbReference type="Pfam" id="PF00069">
    <property type="entry name" value="Pkinase"/>
    <property type="match status" value="1"/>
</dbReference>
<dbReference type="FunFam" id="1.10.510.10:FF:000131">
    <property type="entry name" value="cyclin-dependent kinase 14 isoform X1"/>
    <property type="match status" value="1"/>
</dbReference>
<evidence type="ECO:0000259" key="21">
    <source>
        <dbReference type="PROSITE" id="PS50011"/>
    </source>
</evidence>
<evidence type="ECO:0000256" key="11">
    <source>
        <dbReference type="ARBA" id="ARBA00022777"/>
    </source>
</evidence>
<dbReference type="Proteomes" id="UP000324091">
    <property type="component" value="Chromosome 3"/>
</dbReference>
<evidence type="ECO:0000313" key="22">
    <source>
        <dbReference type="EMBL" id="TWW63786.1"/>
    </source>
</evidence>
<evidence type="ECO:0000256" key="2">
    <source>
        <dbReference type="ARBA" id="ARBA00004435"/>
    </source>
</evidence>
<evidence type="ECO:0000256" key="10">
    <source>
        <dbReference type="ARBA" id="ARBA00022741"/>
    </source>
</evidence>
<dbReference type="InterPro" id="IPR050108">
    <property type="entry name" value="CDK"/>
</dbReference>
<keyword evidence="12 18" id="KW-0067">ATP-binding</keyword>
<accession>A0A5C6N955</accession>
<dbReference type="PRINTS" id="PR01077">
    <property type="entry name" value="CLAUDIN"/>
</dbReference>
<dbReference type="GO" id="GO:0005829">
    <property type="term" value="C:cytosol"/>
    <property type="evidence" value="ECO:0007669"/>
    <property type="project" value="TreeGrafter"/>
</dbReference>
<dbReference type="Gene3D" id="1.10.510.10">
    <property type="entry name" value="Transferase(Phosphotransferase) domain 1"/>
    <property type="match status" value="1"/>
</dbReference>
<dbReference type="FunFam" id="3.30.200.20:FF:000007">
    <property type="entry name" value="Cyclin-dependent kinase 14, putative"/>
    <property type="match status" value="1"/>
</dbReference>
<dbReference type="SUPFAM" id="SSF56112">
    <property type="entry name" value="Protein kinase-like (PK-like)"/>
    <property type="match status" value="1"/>
</dbReference>
<dbReference type="SMART" id="SM00220">
    <property type="entry name" value="S_TKc"/>
    <property type="match status" value="1"/>
</dbReference>
<dbReference type="PROSITE" id="PS00108">
    <property type="entry name" value="PROTEIN_KINASE_ST"/>
    <property type="match status" value="1"/>
</dbReference>
<name>A0A5C6N955_9TELE</name>
<dbReference type="PROSITE" id="PS00107">
    <property type="entry name" value="PROTEIN_KINASE_ATP"/>
    <property type="match status" value="1"/>
</dbReference>
<dbReference type="EC" id="2.7.11.22" evidence="5"/>
<dbReference type="PANTHER" id="PTHR24056">
    <property type="entry name" value="CELL DIVISION PROTEIN KINASE"/>
    <property type="match status" value="1"/>
</dbReference>
<evidence type="ECO:0000256" key="17">
    <source>
        <dbReference type="ARBA" id="ARBA00048367"/>
    </source>
</evidence>
<evidence type="ECO:0000256" key="18">
    <source>
        <dbReference type="PROSITE-ProRule" id="PRU10141"/>
    </source>
</evidence>
<evidence type="ECO:0000256" key="12">
    <source>
        <dbReference type="ARBA" id="ARBA00022840"/>
    </source>
</evidence>
<reference evidence="22 23" key="1">
    <citation type="submission" date="2019-04" db="EMBL/GenBank/DDBJ databases">
        <title>Chromosome genome assembly for Takifugu flavidus.</title>
        <authorList>
            <person name="Xiao S."/>
        </authorList>
    </citation>
    <scope>NUCLEOTIDE SEQUENCE [LARGE SCALE GENOMIC DNA]</scope>
    <source>
        <strain evidence="22">HTHZ2018</strain>
        <tissue evidence="22">Muscle</tissue>
    </source>
</reference>
<keyword evidence="14 20" id="KW-1133">Transmembrane helix</keyword>
<evidence type="ECO:0000256" key="14">
    <source>
        <dbReference type="ARBA" id="ARBA00022989"/>
    </source>
</evidence>
<dbReference type="Gene3D" id="3.30.200.20">
    <property type="entry name" value="Phosphorylase Kinase, domain 1"/>
    <property type="match status" value="1"/>
</dbReference>
<keyword evidence="9 20" id="KW-0812">Transmembrane</keyword>
<dbReference type="InterPro" id="IPR004031">
    <property type="entry name" value="PMP22/EMP/MP20/Claudin"/>
</dbReference>
<dbReference type="Pfam" id="PF00822">
    <property type="entry name" value="PMP22_Claudin"/>
    <property type="match status" value="1"/>
</dbReference>
<comment type="catalytic activity">
    <reaction evidence="16">
        <text>L-threonyl-[protein] + ATP = O-phospho-L-threonyl-[protein] + ADP + H(+)</text>
        <dbReference type="Rhea" id="RHEA:46608"/>
        <dbReference type="Rhea" id="RHEA-COMP:11060"/>
        <dbReference type="Rhea" id="RHEA-COMP:11605"/>
        <dbReference type="ChEBI" id="CHEBI:15378"/>
        <dbReference type="ChEBI" id="CHEBI:30013"/>
        <dbReference type="ChEBI" id="CHEBI:30616"/>
        <dbReference type="ChEBI" id="CHEBI:61977"/>
        <dbReference type="ChEBI" id="CHEBI:456216"/>
        <dbReference type="EC" id="2.7.11.22"/>
    </reaction>
</comment>
<evidence type="ECO:0000256" key="9">
    <source>
        <dbReference type="ARBA" id="ARBA00022692"/>
    </source>
</evidence>
<keyword evidence="10 18" id="KW-0547">Nucleotide-binding</keyword>
<feature type="domain" description="Protein kinase" evidence="21">
    <location>
        <begin position="340"/>
        <end position="625"/>
    </location>
</feature>
<dbReference type="InterPro" id="IPR011009">
    <property type="entry name" value="Kinase-like_dom_sf"/>
</dbReference>
<dbReference type="GO" id="GO:0016020">
    <property type="term" value="C:membrane"/>
    <property type="evidence" value="ECO:0007669"/>
    <property type="project" value="UniProtKB-SubCell"/>
</dbReference>
<dbReference type="GO" id="GO:0004693">
    <property type="term" value="F:cyclin-dependent protein serine/threonine kinase activity"/>
    <property type="evidence" value="ECO:0007669"/>
    <property type="project" value="UniProtKB-EC"/>
</dbReference>
<organism evidence="22 23">
    <name type="scientific">Takifugu flavidus</name>
    <name type="common">sansaifugu</name>
    <dbReference type="NCBI Taxonomy" id="433684"/>
    <lineage>
        <taxon>Eukaryota</taxon>
        <taxon>Metazoa</taxon>
        <taxon>Chordata</taxon>
        <taxon>Craniata</taxon>
        <taxon>Vertebrata</taxon>
        <taxon>Euteleostomi</taxon>
        <taxon>Actinopterygii</taxon>
        <taxon>Neopterygii</taxon>
        <taxon>Teleostei</taxon>
        <taxon>Neoteleostei</taxon>
        <taxon>Acanthomorphata</taxon>
        <taxon>Eupercaria</taxon>
        <taxon>Tetraodontiformes</taxon>
        <taxon>Tetradontoidea</taxon>
        <taxon>Tetraodontidae</taxon>
        <taxon>Takifugu</taxon>
    </lineage>
</organism>
<evidence type="ECO:0000256" key="1">
    <source>
        <dbReference type="ARBA" id="ARBA00004141"/>
    </source>
</evidence>
<sequence length="674" mass="75627">MVLTLHALEASGVVLSGGAWLCSLATTLMSTWLTSSTELLPTESYELGLWGTCVVQEQGALQCRAYGGILGLPLDIKLGRILMCLMLAVGLCGFLLAVSSTQLVSCRHGPLGRHCHQKAMKTAGAALCVAAGILGMVPVSRIAHLAVIRYHDKSVPEVVPRWEFGDALFCGWTAGVLHLLAGTLLLTSCLCAQTGSPDTGTPMVPLGRLHSMQTVTRVIRQDQSRRTLRKLKKMEEASRWVRRCCCCYKEEEENEENRGEPEEEVKTEEVCLRKSRSSLSLPSAQLEESNTPQPHWFHTLQVRRHRGRRGRSNSDPLRENNCQDPFSWKPALQFGAAHSYVSLEKLGEGAYASVYKGISRINGQLVALKVIRMKTEEGIPFTAIREASLLKRLKHANIVILHDIIHTSESLTFVFEYVQTDLAQYMSQHPGGLHSHNVRIFLFQLVRALSYIHSRRILHRDLKPQNLLISYLGELKLADFGLARSKSIPSHTFSSEVVTLWYRPPDVLLGSTDYSTALDIWGAGCIFIEMLQGAPAFPGEAAELEQLQTIWEVLGMPSEDSWPGISQLPNYKPEWFVHSEQKPFKTVWKRLNQLPNRTEDLAQKMLKMVPGERISAHDALQHPYFSILPPPIMHLRDTVSIFKVPGVYMETEVRDIFNPGRRVKRMLLPASKFW</sequence>
<gene>
    <name evidence="22" type="ORF">D4764_03G0007940</name>
</gene>
<dbReference type="GO" id="GO:0005634">
    <property type="term" value="C:nucleus"/>
    <property type="evidence" value="ECO:0007669"/>
    <property type="project" value="TreeGrafter"/>
</dbReference>
<evidence type="ECO:0000256" key="5">
    <source>
        <dbReference type="ARBA" id="ARBA00012425"/>
    </source>
</evidence>
<evidence type="ECO:0000256" key="8">
    <source>
        <dbReference type="ARBA" id="ARBA00022679"/>
    </source>
</evidence>
<comment type="caution">
    <text evidence="22">The sequence shown here is derived from an EMBL/GenBank/DDBJ whole genome shotgun (WGS) entry which is preliminary data.</text>
</comment>
<evidence type="ECO:0000256" key="13">
    <source>
        <dbReference type="ARBA" id="ARBA00022949"/>
    </source>
</evidence>
<dbReference type="InterPro" id="IPR017974">
    <property type="entry name" value="Claudin_CS"/>
</dbReference>
<feature type="transmembrane region" description="Helical" evidence="20">
    <location>
        <begin position="12"/>
        <end position="33"/>
    </location>
</feature>